<dbReference type="Proteomes" id="UP000297192">
    <property type="component" value="Segment"/>
</dbReference>
<protein>
    <recommendedName>
        <fullName evidence="3">dUTP diphosphatase</fullName>
        <ecNumber evidence="3">3.6.1.23</ecNumber>
    </recommendedName>
</protein>
<dbReference type="EC" id="3.6.1.23" evidence="3"/>
<dbReference type="Gene3D" id="2.70.40.10">
    <property type="match status" value="1"/>
</dbReference>
<feature type="domain" description="dUTPase-like" evidence="6">
    <location>
        <begin position="39"/>
        <end position="166"/>
    </location>
</feature>
<dbReference type="SUPFAM" id="SSF51283">
    <property type="entry name" value="dUTPase-like"/>
    <property type="match status" value="1"/>
</dbReference>
<keyword evidence="8" id="KW-1185">Reference proteome</keyword>
<comment type="similarity">
    <text evidence="2">Belongs to the dUTPase family.</text>
</comment>
<dbReference type="GO" id="GO:0046081">
    <property type="term" value="P:dUTP catabolic process"/>
    <property type="evidence" value="ECO:0007669"/>
    <property type="project" value="InterPro"/>
</dbReference>
<comment type="function">
    <text evidence="1">This enzyme is involved in nucleotide metabolism: it produces dUMP, the immediate precursor of thymidine nucleotides and it decreases the intracellular concentration of dUTP so that uracil cannot be incorporated into DNA.</text>
</comment>
<evidence type="ECO:0000256" key="1">
    <source>
        <dbReference type="ARBA" id="ARBA00003495"/>
    </source>
</evidence>
<evidence type="ECO:0000313" key="8">
    <source>
        <dbReference type="Proteomes" id="UP000297192"/>
    </source>
</evidence>
<evidence type="ECO:0000256" key="3">
    <source>
        <dbReference type="ARBA" id="ARBA00012379"/>
    </source>
</evidence>
<proteinExistence type="inferred from homology"/>
<keyword evidence="5" id="KW-0546">Nucleotide metabolism</keyword>
<dbReference type="NCBIfam" id="NF001862">
    <property type="entry name" value="PRK00601.1"/>
    <property type="match status" value="1"/>
</dbReference>
<gene>
    <name evidence="7" type="primary">138R</name>
</gene>
<dbReference type="GO" id="GO:0004170">
    <property type="term" value="F:dUTP diphosphatase activity"/>
    <property type="evidence" value="ECO:0007669"/>
    <property type="project" value="UniProtKB-EC"/>
</dbReference>
<dbReference type="SMR" id="A0A291B0X7"/>
<dbReference type="InterPro" id="IPR033704">
    <property type="entry name" value="dUTPase_trimeric"/>
</dbReference>
<dbReference type="InterPro" id="IPR008181">
    <property type="entry name" value="dUTPase"/>
</dbReference>
<name>A0A291B0X7_9VIRU</name>
<dbReference type="GeneID" id="65099910"/>
<dbReference type="InterPro" id="IPR036157">
    <property type="entry name" value="dUTPase-like_sf"/>
</dbReference>
<keyword evidence="4 7" id="KW-0378">Hydrolase</keyword>
<reference evidence="7" key="1">
    <citation type="journal article" date="2017" name="Arch. Virol.">
        <title>Complete genome sequence of shrimp hemocyte iridescent virus (SHIV) isolated from white leg shrimp, Litopenaeus vannamei.</title>
        <authorList>
            <person name="Qiu L."/>
            <person name="Chen M.M."/>
            <person name="Wang R.Y."/>
            <person name="Wan X.Y."/>
            <person name="Li C."/>
            <person name="Zhang Q.L."/>
            <person name="Dong X."/>
            <person name="Yang B."/>
            <person name="Xiang J.H."/>
            <person name="Huang J."/>
        </authorList>
    </citation>
    <scope>NUCLEOTIDE SEQUENCE [LARGE SCALE GENOMIC DNA]</scope>
    <source>
        <strain evidence="7">20141215</strain>
    </source>
</reference>
<dbReference type="EMBL" id="MF599468">
    <property type="protein sequence ID" value="ATE87147.1"/>
    <property type="molecule type" value="Genomic_DNA"/>
</dbReference>
<accession>A0A291B0X7</accession>
<dbReference type="PANTHER" id="PTHR11241">
    <property type="entry name" value="DEOXYURIDINE 5'-TRIPHOSPHATE NUCLEOTIDOHYDROLASE"/>
    <property type="match status" value="1"/>
</dbReference>
<evidence type="ECO:0000259" key="6">
    <source>
        <dbReference type="Pfam" id="PF00692"/>
    </source>
</evidence>
<dbReference type="RefSeq" id="YP_010084890.1">
    <property type="nucleotide sequence ID" value="NC_055165.1"/>
</dbReference>
<dbReference type="InterPro" id="IPR029054">
    <property type="entry name" value="dUTPase-like"/>
</dbReference>
<evidence type="ECO:0000256" key="5">
    <source>
        <dbReference type="ARBA" id="ARBA00023080"/>
    </source>
</evidence>
<organism evidence="7">
    <name type="scientific">Shrimp hemocyte iridescent virus</name>
    <dbReference type="NCBI Taxonomy" id="2039780"/>
    <lineage>
        <taxon>Viruses</taxon>
        <taxon>Varidnaviria</taxon>
        <taxon>Bamfordvirae</taxon>
        <taxon>Nucleocytoviricota</taxon>
        <taxon>Megaviricetes</taxon>
        <taxon>Pimascovirales</taxon>
        <taxon>Pimascovirales incertae sedis</taxon>
        <taxon>Iridoviridae</taxon>
        <taxon>Betairidovirinae</taxon>
        <taxon>Decapodiridovirus</taxon>
        <taxon>Decapodiridovirus litopenaeus1</taxon>
        <taxon>Decapod iridescent virus 1</taxon>
    </lineage>
</organism>
<dbReference type="PANTHER" id="PTHR11241:SF0">
    <property type="entry name" value="DEOXYURIDINE 5'-TRIPHOSPHATE NUCLEOTIDOHYDROLASE"/>
    <property type="match status" value="1"/>
</dbReference>
<evidence type="ECO:0000256" key="2">
    <source>
        <dbReference type="ARBA" id="ARBA00006581"/>
    </source>
</evidence>
<dbReference type="KEGG" id="vg:65099910"/>
<dbReference type="GO" id="GO:0000287">
    <property type="term" value="F:magnesium ion binding"/>
    <property type="evidence" value="ECO:0007669"/>
    <property type="project" value="InterPro"/>
</dbReference>
<reference evidence="7" key="2">
    <citation type="journal article" date="2017" name="Sci. Rep.">
        <title>Characterization of a new member of Iridoviridae, Shrimp hemocyte iridescent virus (SHIV), found in white leg shrimp (Litopenaeus vannamei).</title>
        <authorList>
            <person name="Qiu L."/>
            <person name="Chen M.M."/>
            <person name="Wan X.Y."/>
            <person name="Li C."/>
            <person name="Zhang Q.L."/>
            <person name="Wang R.Y."/>
            <person name="Cheng D.Y."/>
            <person name="Dong X."/>
            <person name="Yang B."/>
            <person name="Wang X.H."/>
            <person name="Xiang J.H."/>
            <person name="Huang J."/>
        </authorList>
    </citation>
    <scope>NUCLEOTIDE SEQUENCE [LARGE SCALE GENOMIC DNA]</scope>
    <source>
        <strain evidence="7">20141215</strain>
    </source>
</reference>
<dbReference type="CDD" id="cd07557">
    <property type="entry name" value="trimeric_dUTPase"/>
    <property type="match status" value="1"/>
</dbReference>
<evidence type="ECO:0000313" key="7">
    <source>
        <dbReference type="EMBL" id="ATE87147.1"/>
    </source>
</evidence>
<sequence>MFSYFVDLLRKFIIETVQTHTFSVSPKPVLRVKKLHPDAILPKKGSEHAAGYDLNAYCEETVIESFTRKLIKTGLVIELPENCYGRVAPRSGLSLKGIDIGAGVIDIDYRGEVGIILCNNSKSDFTVNKGDRIAQLVCEQIFYPHIEEIREVTETNRGSGGFGSTGKKAL</sequence>
<dbReference type="NCBIfam" id="TIGR00576">
    <property type="entry name" value="dut"/>
    <property type="match status" value="1"/>
</dbReference>
<dbReference type="Pfam" id="PF00692">
    <property type="entry name" value="dUTPase"/>
    <property type="match status" value="1"/>
</dbReference>
<evidence type="ECO:0000256" key="4">
    <source>
        <dbReference type="ARBA" id="ARBA00022801"/>
    </source>
</evidence>
<dbReference type="GO" id="GO:0006226">
    <property type="term" value="P:dUMP biosynthetic process"/>
    <property type="evidence" value="ECO:0007669"/>
    <property type="project" value="InterPro"/>
</dbReference>